<keyword evidence="1" id="KW-0802">TPR repeat</keyword>
<dbReference type="Gene3D" id="1.25.40.10">
    <property type="entry name" value="Tetratricopeptide repeat domain"/>
    <property type="match status" value="1"/>
</dbReference>
<feature type="repeat" description="TPR" evidence="1">
    <location>
        <begin position="259"/>
        <end position="292"/>
    </location>
</feature>
<feature type="transmembrane region" description="Helical" evidence="2">
    <location>
        <begin position="186"/>
        <end position="205"/>
    </location>
</feature>
<protein>
    <submittedName>
        <fullName evidence="3">Uncharacterized protein</fullName>
    </submittedName>
</protein>
<reference evidence="3 4" key="1">
    <citation type="journal article" date="2016" name="Nat. Commun.">
        <title>Thousands of microbial genomes shed light on interconnected biogeochemical processes in an aquifer system.</title>
        <authorList>
            <person name="Anantharaman K."/>
            <person name="Brown C.T."/>
            <person name="Hug L.A."/>
            <person name="Sharon I."/>
            <person name="Castelle C.J."/>
            <person name="Probst A.J."/>
            <person name="Thomas B.C."/>
            <person name="Singh A."/>
            <person name="Wilkins M.J."/>
            <person name="Karaoz U."/>
            <person name="Brodie E.L."/>
            <person name="Williams K.H."/>
            <person name="Hubbard S.S."/>
            <person name="Banfield J.F."/>
        </authorList>
    </citation>
    <scope>NUCLEOTIDE SEQUENCE [LARGE SCALE GENOMIC DNA]</scope>
</reference>
<evidence type="ECO:0000256" key="2">
    <source>
        <dbReference type="SAM" id="Phobius"/>
    </source>
</evidence>
<dbReference type="InterPro" id="IPR019734">
    <property type="entry name" value="TPR_rpt"/>
</dbReference>
<comment type="caution">
    <text evidence="3">The sequence shown here is derived from an EMBL/GenBank/DDBJ whole genome shotgun (WGS) entry which is preliminary data.</text>
</comment>
<dbReference type="SUPFAM" id="SSF48452">
    <property type="entry name" value="TPR-like"/>
    <property type="match status" value="1"/>
</dbReference>
<dbReference type="PROSITE" id="PS50005">
    <property type="entry name" value="TPR"/>
    <property type="match status" value="1"/>
</dbReference>
<feature type="transmembrane region" description="Helical" evidence="2">
    <location>
        <begin position="159"/>
        <end position="180"/>
    </location>
</feature>
<evidence type="ECO:0000256" key="1">
    <source>
        <dbReference type="PROSITE-ProRule" id="PRU00339"/>
    </source>
</evidence>
<keyword evidence="2" id="KW-0812">Transmembrane</keyword>
<evidence type="ECO:0000313" key="3">
    <source>
        <dbReference type="EMBL" id="OGK25181.1"/>
    </source>
</evidence>
<evidence type="ECO:0000313" key="4">
    <source>
        <dbReference type="Proteomes" id="UP000177913"/>
    </source>
</evidence>
<dbReference type="EMBL" id="MFZO01000017">
    <property type="protein sequence ID" value="OGK25181.1"/>
    <property type="molecule type" value="Genomic_DNA"/>
</dbReference>
<organism evidence="3 4">
    <name type="scientific">Candidatus Roizmanbacteria bacterium RIFCSPHIGHO2_02_FULL_38_11</name>
    <dbReference type="NCBI Taxonomy" id="1802039"/>
    <lineage>
        <taxon>Bacteria</taxon>
        <taxon>Candidatus Roizmaniibacteriota</taxon>
    </lineage>
</organism>
<feature type="transmembrane region" description="Helical" evidence="2">
    <location>
        <begin position="217"/>
        <end position="239"/>
    </location>
</feature>
<keyword evidence="2" id="KW-1133">Transmembrane helix</keyword>
<gene>
    <name evidence="3" type="ORF">A3C25_00325</name>
</gene>
<dbReference type="Pfam" id="PF14559">
    <property type="entry name" value="TPR_19"/>
    <property type="match status" value="1"/>
</dbReference>
<dbReference type="InterPro" id="IPR011990">
    <property type="entry name" value="TPR-like_helical_dom_sf"/>
</dbReference>
<dbReference type="Proteomes" id="UP000177913">
    <property type="component" value="Unassembled WGS sequence"/>
</dbReference>
<dbReference type="AlphaFoldDB" id="A0A1F7H1V1"/>
<name>A0A1F7H1V1_9BACT</name>
<feature type="transmembrane region" description="Helical" evidence="2">
    <location>
        <begin position="133"/>
        <end position="152"/>
    </location>
</feature>
<feature type="transmembrane region" description="Helical" evidence="2">
    <location>
        <begin position="20"/>
        <end position="50"/>
    </location>
</feature>
<keyword evidence="2" id="KW-0472">Membrane</keyword>
<sequence length="411" mass="46920">MFTFVAVSAHIKTRRTGKIIWIAGSIFFWTAALFSKETALFWIPTLIFLWEWTKGFKKLRQHSLYIVTFILVAVLYGIFRLQAVPEIWRSVKADLSLSGALGTRLSMLTQRLTDIFNPTKPAFSDAVLVKGMVSWHTWLAILSIVAGVVITFKSKRRSIVTRLAFFVLIALIPALSIVPLPRFNSPHYSFIAIPVVGMIVVLIGRQVVRRFGNLGKALFVLLVGIWIFFMAVSTFTAGFQFKDDLRLFGPEVKRDDNFREGHFYLGDYYLRRENYQLAAKHLEDSLRQRPGVIAFVDRPAAMINLAGTYLSLRKIDEAQKLLREVAEKNSGINHLRSLYNLAVIADRKGAYQEIVNLLGDDIYQWQQPEPLLLFVKGLVKTGNEAGAEGILKNRLFINDYKKRQEIIQTFR</sequence>
<feature type="transmembrane region" description="Helical" evidence="2">
    <location>
        <begin position="62"/>
        <end position="79"/>
    </location>
</feature>
<accession>A0A1F7H1V1</accession>
<proteinExistence type="predicted"/>